<dbReference type="PROSITE" id="PS51085">
    <property type="entry name" value="2FE2S_FER_2"/>
    <property type="match status" value="1"/>
</dbReference>
<dbReference type="InterPro" id="IPR006058">
    <property type="entry name" value="2Fe2S_fd_BS"/>
</dbReference>
<dbReference type="InterPro" id="IPR012675">
    <property type="entry name" value="Beta-grasp_dom_sf"/>
</dbReference>
<dbReference type="PANTHER" id="PTHR47354:SF2">
    <property type="entry name" value="BLR2392 PROTEIN"/>
    <property type="match status" value="1"/>
</dbReference>
<feature type="transmembrane region" description="Helical" evidence="2">
    <location>
        <begin position="114"/>
        <end position="133"/>
    </location>
</feature>
<sequence length="337" mass="36784">MAATNIEVWQSATVVEAVPVADGILRIILEPSLPKRAEPGAHIDLKVVIGGEDAKRSYSVVESNEDGTRLVISVMKAPLSRGGSIFMHGLVPGQRLEITQPLQNFPLRIGAPRYILLAGGIGITAIANMAAVLKRLKADYTLVYVGRSREAMAYLDELADLHGDRLEIHVDAEGTPLSVPGLVGRADAGTELYMCGPIRLMDAVRRNWVERELDLPNLRYETFGNSGWYDPEEFIVRVPKLDLEVTVPQGRSMLEALEDAGADMMFDCRKGECGLCEVRILDLQGAVDHRDVFYSERQQRLSTKMNCCVSRAVTSASGARADADRGAGPAIITIEPN</sequence>
<evidence type="ECO:0000256" key="1">
    <source>
        <dbReference type="ARBA" id="ARBA00001974"/>
    </source>
</evidence>
<feature type="domain" description="FAD-binding FR-type" evidence="4">
    <location>
        <begin position="7"/>
        <end position="108"/>
    </location>
</feature>
<dbReference type="Gene3D" id="3.10.20.30">
    <property type="match status" value="1"/>
</dbReference>
<dbReference type="EMBL" id="JAGIOF010000001">
    <property type="protein sequence ID" value="MBP2388035.1"/>
    <property type="molecule type" value="Genomic_DNA"/>
</dbReference>
<dbReference type="Proteomes" id="UP001296993">
    <property type="component" value="Unassembled WGS sequence"/>
</dbReference>
<name>A0ABS4XHT7_9MICC</name>
<dbReference type="InterPro" id="IPR050415">
    <property type="entry name" value="MRET"/>
</dbReference>
<proteinExistence type="predicted"/>
<dbReference type="RefSeq" id="WP_210000774.1">
    <property type="nucleotide sequence ID" value="NZ_BAAAJY010000001.1"/>
</dbReference>
<evidence type="ECO:0000256" key="2">
    <source>
        <dbReference type="SAM" id="Phobius"/>
    </source>
</evidence>
<dbReference type="SUPFAM" id="SSF52343">
    <property type="entry name" value="Ferredoxin reductase-like, C-terminal NADP-linked domain"/>
    <property type="match status" value="1"/>
</dbReference>
<evidence type="ECO:0000259" key="3">
    <source>
        <dbReference type="PROSITE" id="PS51085"/>
    </source>
</evidence>
<gene>
    <name evidence="5" type="ORF">JOF47_003546</name>
</gene>
<dbReference type="GO" id="GO:0018489">
    <property type="term" value="F:vanillate monooxygenase activity"/>
    <property type="evidence" value="ECO:0007669"/>
    <property type="project" value="UniProtKB-EC"/>
</dbReference>
<dbReference type="Gene3D" id="3.40.50.80">
    <property type="entry name" value="Nucleotide-binding domain of ferredoxin-NADP reductase (FNR) module"/>
    <property type="match status" value="1"/>
</dbReference>
<dbReference type="CDD" id="cd06185">
    <property type="entry name" value="PDR_like"/>
    <property type="match status" value="1"/>
</dbReference>
<comment type="caution">
    <text evidence="5">The sequence shown here is derived from an EMBL/GenBank/DDBJ whole genome shotgun (WGS) entry which is preliminary data.</text>
</comment>
<dbReference type="PROSITE" id="PS51384">
    <property type="entry name" value="FAD_FR"/>
    <property type="match status" value="1"/>
</dbReference>
<reference evidence="5 6" key="1">
    <citation type="submission" date="2021-03" db="EMBL/GenBank/DDBJ databases">
        <title>Sequencing the genomes of 1000 actinobacteria strains.</title>
        <authorList>
            <person name="Klenk H.-P."/>
        </authorList>
    </citation>
    <scope>NUCLEOTIDE SEQUENCE [LARGE SCALE GENOMIC DNA]</scope>
    <source>
        <strain evidence="5 6">DSM 15797</strain>
    </source>
</reference>
<comment type="cofactor">
    <cofactor evidence="1">
        <name>FAD</name>
        <dbReference type="ChEBI" id="CHEBI:57692"/>
    </cofactor>
</comment>
<dbReference type="PRINTS" id="PR00409">
    <property type="entry name" value="PHDIOXRDTASE"/>
</dbReference>
<dbReference type="Pfam" id="PF00111">
    <property type="entry name" value="Fer2"/>
    <property type="match status" value="1"/>
</dbReference>
<evidence type="ECO:0000259" key="4">
    <source>
        <dbReference type="PROSITE" id="PS51384"/>
    </source>
</evidence>
<dbReference type="InterPro" id="IPR036010">
    <property type="entry name" value="2Fe-2S_ferredoxin-like_sf"/>
</dbReference>
<dbReference type="PANTHER" id="PTHR47354">
    <property type="entry name" value="NADH OXIDOREDUCTASE HCR"/>
    <property type="match status" value="1"/>
</dbReference>
<evidence type="ECO:0000313" key="5">
    <source>
        <dbReference type="EMBL" id="MBP2388035.1"/>
    </source>
</evidence>
<dbReference type="InterPro" id="IPR017927">
    <property type="entry name" value="FAD-bd_FR_type"/>
</dbReference>
<keyword evidence="2" id="KW-0812">Transmembrane</keyword>
<dbReference type="InterPro" id="IPR001041">
    <property type="entry name" value="2Fe-2S_ferredoxin-type"/>
</dbReference>
<protein>
    <submittedName>
        <fullName evidence="5">Vanillate O-demethylase ferredoxin subunit</fullName>
        <ecNumber evidence="5">1.14.13.82</ecNumber>
    </submittedName>
</protein>
<dbReference type="Gene3D" id="2.40.30.10">
    <property type="entry name" value="Translation factors"/>
    <property type="match status" value="1"/>
</dbReference>
<accession>A0ABS4XHT7</accession>
<dbReference type="EC" id="1.14.13.82" evidence="5"/>
<dbReference type="SUPFAM" id="SSF54292">
    <property type="entry name" value="2Fe-2S ferredoxin-like"/>
    <property type="match status" value="1"/>
</dbReference>
<feature type="domain" description="2Fe-2S ferredoxin-type" evidence="3">
    <location>
        <begin position="232"/>
        <end position="327"/>
    </location>
</feature>
<dbReference type="CDD" id="cd00207">
    <property type="entry name" value="fer2"/>
    <property type="match status" value="1"/>
</dbReference>
<evidence type="ECO:0000313" key="6">
    <source>
        <dbReference type="Proteomes" id="UP001296993"/>
    </source>
</evidence>
<keyword evidence="5" id="KW-0560">Oxidoreductase</keyword>
<dbReference type="SUPFAM" id="SSF63380">
    <property type="entry name" value="Riboflavin synthase domain-like"/>
    <property type="match status" value="1"/>
</dbReference>
<dbReference type="PROSITE" id="PS00197">
    <property type="entry name" value="2FE2S_FER_1"/>
    <property type="match status" value="1"/>
</dbReference>
<keyword evidence="6" id="KW-1185">Reference proteome</keyword>
<keyword evidence="2" id="KW-0472">Membrane</keyword>
<keyword evidence="2" id="KW-1133">Transmembrane helix</keyword>
<dbReference type="InterPro" id="IPR039261">
    <property type="entry name" value="FNR_nucleotide-bd"/>
</dbReference>
<dbReference type="InterPro" id="IPR017938">
    <property type="entry name" value="Riboflavin_synthase-like_b-brl"/>
</dbReference>
<organism evidence="5 6">
    <name type="scientific">Paeniglutamicibacter kerguelensis</name>
    <dbReference type="NCBI Taxonomy" id="254788"/>
    <lineage>
        <taxon>Bacteria</taxon>
        <taxon>Bacillati</taxon>
        <taxon>Actinomycetota</taxon>
        <taxon>Actinomycetes</taxon>
        <taxon>Micrococcales</taxon>
        <taxon>Micrococcaceae</taxon>
        <taxon>Paeniglutamicibacter</taxon>
    </lineage>
</organism>